<dbReference type="OrthoDB" id="2564812at2759"/>
<organism evidence="4 5">
    <name type="scientific">Lyophyllum shimeji</name>
    <name type="common">Hon-shimeji</name>
    <name type="synonym">Tricholoma shimeji</name>
    <dbReference type="NCBI Taxonomy" id="47721"/>
    <lineage>
        <taxon>Eukaryota</taxon>
        <taxon>Fungi</taxon>
        <taxon>Dikarya</taxon>
        <taxon>Basidiomycota</taxon>
        <taxon>Agaricomycotina</taxon>
        <taxon>Agaricomycetes</taxon>
        <taxon>Agaricomycetidae</taxon>
        <taxon>Agaricales</taxon>
        <taxon>Tricholomatineae</taxon>
        <taxon>Lyophyllaceae</taxon>
        <taxon>Lyophyllum</taxon>
    </lineage>
</organism>
<dbReference type="AlphaFoldDB" id="A0A9P3PU63"/>
<proteinExistence type="predicted"/>
<comment type="caution">
    <text evidence="4">The sequence shown here is derived from an EMBL/GenBank/DDBJ whole genome shotgun (WGS) entry which is preliminary data.</text>
</comment>
<evidence type="ECO:0000256" key="2">
    <source>
        <dbReference type="SAM" id="Phobius"/>
    </source>
</evidence>
<feature type="compositionally biased region" description="Low complexity" evidence="1">
    <location>
        <begin position="108"/>
        <end position="126"/>
    </location>
</feature>
<evidence type="ECO:0000259" key="3">
    <source>
        <dbReference type="Pfam" id="PF24855"/>
    </source>
</evidence>
<feature type="transmembrane region" description="Helical" evidence="2">
    <location>
        <begin position="45"/>
        <end position="65"/>
    </location>
</feature>
<keyword evidence="2" id="KW-0812">Transmembrane</keyword>
<sequence>MFTPPPSPRPKMRDDSPRTPVLEAGTTRRFPPVDEKRRIGRRTRWAVVLVPLVLVLITASTRYLLHPAAFDIFADVPGARSWDKLASQALNWTPHRGHRNLAPRQLLASTSSAPSAPSTSPSPTSTDNFNAPVPTVPSTPPSLPTPFLQPFDANLTQNFSSISCFDFFKNMTNALAFRSCRPMSLLLDSSSEFIDAQSNLTLLNSVVWGTCNTNTPKEQCIANMGWFANALKTACAQDLTDQNAMAVSTLNDLQAYALVRETGCLTDPTTNTYCYLNAVRNSNPSDLYFYGLPLGHKLPKSATPSCSACTRSLMGTYSAALEDPAQAAELTGLKKTYNDAVQLAVSTCGNGYAANVIMNGAAPALRGVFSGWTGVAVLLGILLQTLR</sequence>
<protein>
    <recommendedName>
        <fullName evidence="3">DUF7729 domain-containing protein</fullName>
    </recommendedName>
</protein>
<dbReference type="Pfam" id="PF24855">
    <property type="entry name" value="DUF7729"/>
    <property type="match status" value="1"/>
</dbReference>
<dbReference type="PANTHER" id="PTHR39460:SF1">
    <property type="entry name" value="C6 TRANSCRIPTION FACTOR"/>
    <property type="match status" value="1"/>
</dbReference>
<dbReference type="PANTHER" id="PTHR39460">
    <property type="entry name" value="EXPRESSED PROTEIN"/>
    <property type="match status" value="1"/>
</dbReference>
<feature type="region of interest" description="Disordered" evidence="1">
    <location>
        <begin position="1"/>
        <end position="25"/>
    </location>
</feature>
<feature type="region of interest" description="Disordered" evidence="1">
    <location>
        <begin position="108"/>
        <end position="142"/>
    </location>
</feature>
<evidence type="ECO:0000256" key="1">
    <source>
        <dbReference type="SAM" id="MobiDB-lite"/>
    </source>
</evidence>
<keyword evidence="2" id="KW-1133">Transmembrane helix</keyword>
<reference evidence="4" key="1">
    <citation type="submission" date="2022-07" db="EMBL/GenBank/DDBJ databases">
        <title>The genome of Lyophyllum shimeji provides insight into the initial evolution of ectomycorrhizal fungal genome.</title>
        <authorList>
            <person name="Kobayashi Y."/>
            <person name="Shibata T."/>
            <person name="Hirakawa H."/>
            <person name="Shigenobu S."/>
            <person name="Nishiyama T."/>
            <person name="Yamada A."/>
            <person name="Hasebe M."/>
            <person name="Kawaguchi M."/>
        </authorList>
    </citation>
    <scope>NUCLEOTIDE SEQUENCE</scope>
    <source>
        <strain evidence="4">AT787</strain>
    </source>
</reference>
<name>A0A9P3PU63_LYOSH</name>
<dbReference type="Proteomes" id="UP001063166">
    <property type="component" value="Unassembled WGS sequence"/>
</dbReference>
<keyword evidence="2" id="KW-0472">Membrane</keyword>
<evidence type="ECO:0000313" key="5">
    <source>
        <dbReference type="Proteomes" id="UP001063166"/>
    </source>
</evidence>
<dbReference type="InterPro" id="IPR056146">
    <property type="entry name" value="DUF7729"/>
</dbReference>
<dbReference type="EMBL" id="BRPK01000011">
    <property type="protein sequence ID" value="GLB42088.1"/>
    <property type="molecule type" value="Genomic_DNA"/>
</dbReference>
<evidence type="ECO:0000313" key="4">
    <source>
        <dbReference type="EMBL" id="GLB42088.1"/>
    </source>
</evidence>
<accession>A0A9P3PU63</accession>
<gene>
    <name evidence="4" type="ORF">LshimejAT787_1101030</name>
</gene>
<keyword evidence="5" id="KW-1185">Reference proteome</keyword>
<feature type="domain" description="DUF7729" evidence="3">
    <location>
        <begin position="147"/>
        <end position="354"/>
    </location>
</feature>